<dbReference type="Proteomes" id="UP001458880">
    <property type="component" value="Unassembled WGS sequence"/>
</dbReference>
<keyword evidence="2" id="KW-1185">Reference proteome</keyword>
<organism evidence="1 2">
    <name type="scientific">Popillia japonica</name>
    <name type="common">Japanese beetle</name>
    <dbReference type="NCBI Taxonomy" id="7064"/>
    <lineage>
        <taxon>Eukaryota</taxon>
        <taxon>Metazoa</taxon>
        <taxon>Ecdysozoa</taxon>
        <taxon>Arthropoda</taxon>
        <taxon>Hexapoda</taxon>
        <taxon>Insecta</taxon>
        <taxon>Pterygota</taxon>
        <taxon>Neoptera</taxon>
        <taxon>Endopterygota</taxon>
        <taxon>Coleoptera</taxon>
        <taxon>Polyphaga</taxon>
        <taxon>Scarabaeiformia</taxon>
        <taxon>Scarabaeidae</taxon>
        <taxon>Rutelinae</taxon>
        <taxon>Popillia</taxon>
    </lineage>
</organism>
<proteinExistence type="predicted"/>
<evidence type="ECO:0000313" key="2">
    <source>
        <dbReference type="Proteomes" id="UP001458880"/>
    </source>
</evidence>
<protein>
    <submittedName>
        <fullName evidence="1">Uncharacterized protein</fullName>
    </submittedName>
</protein>
<name>A0AAW1IT55_POPJA</name>
<sequence length="104" mass="11656">MDSNPLVNAIVTSEKRCTILNLADITAQIGSNQTFANLQENWSRKQLHSKQPITLQQEHIDSDASNAWLKNGNIYPETEDRKYIIGDPQIQDDNTGCVAQSLKT</sequence>
<gene>
    <name evidence="1" type="ORF">QE152_g34397</name>
</gene>
<dbReference type="AlphaFoldDB" id="A0AAW1IT55"/>
<accession>A0AAW1IT55</accession>
<reference evidence="1 2" key="1">
    <citation type="journal article" date="2024" name="BMC Genomics">
        <title>De novo assembly and annotation of Popillia japonica's genome with initial clues to its potential as an invasive pest.</title>
        <authorList>
            <person name="Cucini C."/>
            <person name="Boschi S."/>
            <person name="Funari R."/>
            <person name="Cardaioli E."/>
            <person name="Iannotti N."/>
            <person name="Marturano G."/>
            <person name="Paoli F."/>
            <person name="Bruttini M."/>
            <person name="Carapelli A."/>
            <person name="Frati F."/>
            <person name="Nardi F."/>
        </authorList>
    </citation>
    <scope>NUCLEOTIDE SEQUENCE [LARGE SCALE GENOMIC DNA]</scope>
    <source>
        <strain evidence="1">DMR45628</strain>
    </source>
</reference>
<dbReference type="EMBL" id="JASPKY010000552">
    <property type="protein sequence ID" value="KAK9693151.1"/>
    <property type="molecule type" value="Genomic_DNA"/>
</dbReference>
<evidence type="ECO:0000313" key="1">
    <source>
        <dbReference type="EMBL" id="KAK9693151.1"/>
    </source>
</evidence>
<comment type="caution">
    <text evidence="1">The sequence shown here is derived from an EMBL/GenBank/DDBJ whole genome shotgun (WGS) entry which is preliminary data.</text>
</comment>